<protein>
    <submittedName>
        <fullName evidence="3">ACT domain-containing protein</fullName>
    </submittedName>
</protein>
<reference evidence="3" key="1">
    <citation type="submission" date="2021-06" db="EMBL/GenBank/DDBJ databases">
        <title>A collection of bacterial strains from the Burkholderia cepacia Research Laboratory and Repository.</title>
        <authorList>
            <person name="Lipuma J."/>
            <person name="Spilker T."/>
        </authorList>
    </citation>
    <scope>NUCLEOTIDE SEQUENCE</scope>
    <source>
        <strain evidence="3">AU37435</strain>
    </source>
</reference>
<organism evidence="3 4">
    <name type="scientific">Burkholderia multivorans</name>
    <dbReference type="NCBI Taxonomy" id="87883"/>
    <lineage>
        <taxon>Bacteria</taxon>
        <taxon>Pseudomonadati</taxon>
        <taxon>Pseudomonadota</taxon>
        <taxon>Betaproteobacteria</taxon>
        <taxon>Burkholderiales</taxon>
        <taxon>Burkholderiaceae</taxon>
        <taxon>Burkholderia</taxon>
        <taxon>Burkholderia cepacia complex</taxon>
    </lineage>
</organism>
<feature type="domain" description="DUF2241" evidence="1">
    <location>
        <begin position="5"/>
        <end position="70"/>
    </location>
</feature>
<evidence type="ECO:0000313" key="4">
    <source>
        <dbReference type="Proteomes" id="UP001196915"/>
    </source>
</evidence>
<dbReference type="Pfam" id="PF10000">
    <property type="entry name" value="ACT_3"/>
    <property type="match status" value="1"/>
</dbReference>
<dbReference type="PANTHER" id="PTHR39199:SF1">
    <property type="entry name" value="BLR5128 PROTEIN"/>
    <property type="match status" value="1"/>
</dbReference>
<dbReference type="Pfam" id="PF13840">
    <property type="entry name" value="ACT_7"/>
    <property type="match status" value="1"/>
</dbReference>
<dbReference type="PANTHER" id="PTHR39199">
    <property type="entry name" value="BLR5128 PROTEIN"/>
    <property type="match status" value="1"/>
</dbReference>
<gene>
    <name evidence="3" type="ORF">KTE52_28305</name>
</gene>
<proteinExistence type="predicted"/>
<evidence type="ECO:0000259" key="2">
    <source>
        <dbReference type="Pfam" id="PF13840"/>
    </source>
</evidence>
<dbReference type="InterPro" id="IPR027795">
    <property type="entry name" value="CASTOR_ACT_dom"/>
</dbReference>
<dbReference type="InterPro" id="IPR018717">
    <property type="entry name" value="DUF2241"/>
</dbReference>
<dbReference type="EMBL" id="JAHPMX010000025">
    <property type="protein sequence ID" value="MBU9360242.1"/>
    <property type="molecule type" value="Genomic_DNA"/>
</dbReference>
<sequence length="139" mass="14713">MSQPVSNLEQLLASMQPELNDGTWVFSTIEPDTGISHLAPVATFREREGLTVIIDEPTALREGLPVLFRAAWITLTVHSDLQAVGLTAAVAEALTKASISCNVVAAVFHDHIFVPVERAADALAQLTGLQERAGQGAAG</sequence>
<dbReference type="Proteomes" id="UP001196915">
    <property type="component" value="Unassembled WGS sequence"/>
</dbReference>
<dbReference type="RefSeq" id="WP_217084938.1">
    <property type="nucleotide sequence ID" value="NZ_JAHPMX010000025.1"/>
</dbReference>
<evidence type="ECO:0000313" key="3">
    <source>
        <dbReference type="EMBL" id="MBU9360242.1"/>
    </source>
</evidence>
<dbReference type="AlphaFoldDB" id="A0AAP2MS91"/>
<evidence type="ECO:0000259" key="1">
    <source>
        <dbReference type="Pfam" id="PF10000"/>
    </source>
</evidence>
<accession>A0AAP2MS91</accession>
<feature type="domain" description="CASTOR ACT" evidence="2">
    <location>
        <begin position="71"/>
        <end position="126"/>
    </location>
</feature>
<comment type="caution">
    <text evidence="3">The sequence shown here is derived from an EMBL/GenBank/DDBJ whole genome shotgun (WGS) entry which is preliminary data.</text>
</comment>
<name>A0AAP2MS91_9BURK</name>